<evidence type="ECO:0000313" key="8">
    <source>
        <dbReference type="Proteomes" id="UP000230821"/>
    </source>
</evidence>
<comment type="caution">
    <text evidence="7">The sequence shown here is derived from an EMBL/GenBank/DDBJ whole genome shotgun (WGS) entry which is preliminary data.</text>
</comment>
<evidence type="ECO:0000259" key="6">
    <source>
        <dbReference type="SMART" id="SM01049"/>
    </source>
</evidence>
<dbReference type="AlphaFoldDB" id="A0A2G6KJZ1"/>
<accession>A0A2G6KJZ1</accession>
<evidence type="ECO:0000256" key="1">
    <source>
        <dbReference type="ARBA" id="ARBA00004651"/>
    </source>
</evidence>
<proteinExistence type="predicted"/>
<dbReference type="Gene3D" id="3.30.450.20">
    <property type="entry name" value="PAS domain"/>
    <property type="match status" value="1"/>
</dbReference>
<evidence type="ECO:0000256" key="3">
    <source>
        <dbReference type="ARBA" id="ARBA00022692"/>
    </source>
</evidence>
<protein>
    <recommendedName>
        <fullName evidence="6">Single Cache domain-containing protein</fullName>
    </recommendedName>
</protein>
<reference evidence="7 8" key="1">
    <citation type="submission" date="2017-10" db="EMBL/GenBank/DDBJ databases">
        <title>Novel microbial diversity and functional potential in the marine mammal oral microbiome.</title>
        <authorList>
            <person name="Dudek N.K."/>
            <person name="Sun C.L."/>
            <person name="Burstein D."/>
            <person name="Kantor R.S."/>
            <person name="Aliaga Goltsman D.S."/>
            <person name="Bik E.M."/>
            <person name="Thomas B.C."/>
            <person name="Banfield J.F."/>
            <person name="Relman D.A."/>
        </authorList>
    </citation>
    <scope>NUCLEOTIDE SEQUENCE [LARGE SCALE GENOMIC DNA]</scope>
    <source>
        <strain evidence="7">DOLJORAL78_47_16</strain>
    </source>
</reference>
<evidence type="ECO:0000256" key="2">
    <source>
        <dbReference type="ARBA" id="ARBA00022475"/>
    </source>
</evidence>
<dbReference type="Pfam" id="PF17200">
    <property type="entry name" value="sCache_2"/>
    <property type="match status" value="1"/>
</dbReference>
<keyword evidence="5" id="KW-0472">Membrane</keyword>
<evidence type="ECO:0000313" key="7">
    <source>
        <dbReference type="EMBL" id="PIE35964.1"/>
    </source>
</evidence>
<dbReference type="GO" id="GO:0005886">
    <property type="term" value="C:plasma membrane"/>
    <property type="evidence" value="ECO:0007669"/>
    <property type="project" value="UniProtKB-SubCell"/>
</dbReference>
<evidence type="ECO:0000256" key="5">
    <source>
        <dbReference type="ARBA" id="ARBA00023136"/>
    </source>
</evidence>
<feature type="domain" description="Single Cache" evidence="6">
    <location>
        <begin position="25"/>
        <end position="107"/>
    </location>
</feature>
<dbReference type="InterPro" id="IPR033480">
    <property type="entry name" value="sCache_2"/>
</dbReference>
<gene>
    <name evidence="7" type="ORF">CSA56_01900</name>
</gene>
<dbReference type="EMBL" id="PDSK01000028">
    <property type="protein sequence ID" value="PIE35964.1"/>
    <property type="molecule type" value="Genomic_DNA"/>
</dbReference>
<comment type="subcellular location">
    <subcellularLocation>
        <location evidence="1">Cell membrane</location>
        <topology evidence="1">Multi-pass membrane protein</topology>
    </subcellularLocation>
</comment>
<keyword evidence="4" id="KW-1133">Transmembrane helix</keyword>
<keyword evidence="2" id="KW-1003">Cell membrane</keyword>
<name>A0A2G6KJZ1_9BACT</name>
<organism evidence="7 8">
    <name type="scientific">candidate division KSB3 bacterium</name>
    <dbReference type="NCBI Taxonomy" id="2044937"/>
    <lineage>
        <taxon>Bacteria</taxon>
        <taxon>candidate division KSB3</taxon>
    </lineage>
</organism>
<keyword evidence="3" id="KW-0812">Transmembrane</keyword>
<dbReference type="SMART" id="SM01049">
    <property type="entry name" value="Cache_2"/>
    <property type="match status" value="1"/>
</dbReference>
<sequence length="160" mass="17960">MKTNMIVAALTVCSLWGGIWGITYAQEKISDEEAMALVEKAGKLLEKKGDAALEMIGDPDGEFFMKDNALYVFVYDPECVILAHPYKPTLVGRSYQGKPDVRGKIFREELVEKALEEGNGWTYYSYQKPGENGIHQKKVFGKLFESEGKKYIVCAGVYID</sequence>
<evidence type="ECO:0000256" key="4">
    <source>
        <dbReference type="ARBA" id="ARBA00022989"/>
    </source>
</evidence>
<dbReference type="Proteomes" id="UP000230821">
    <property type="component" value="Unassembled WGS sequence"/>
</dbReference>